<dbReference type="InterPro" id="IPR046371">
    <property type="entry name" value="Bcl-2_BH1-3"/>
</dbReference>
<protein>
    <recommendedName>
        <fullName evidence="4">Bcl-2 Bcl-2 homology region 1-3 domain-containing protein</fullName>
    </recommendedName>
</protein>
<dbReference type="PROSITE" id="PS50062">
    <property type="entry name" value="BCL2_FAMILY"/>
    <property type="match status" value="1"/>
</dbReference>
<dbReference type="SMART" id="SM00337">
    <property type="entry name" value="BCL"/>
    <property type="match status" value="1"/>
</dbReference>
<dbReference type="Proteomes" id="UP001634394">
    <property type="component" value="Unassembled WGS sequence"/>
</dbReference>
<evidence type="ECO:0000256" key="1">
    <source>
        <dbReference type="ARBA" id="ARBA00009458"/>
    </source>
</evidence>
<comment type="similarity">
    <text evidence="1">Belongs to the Bcl-2 family.</text>
</comment>
<feature type="transmembrane region" description="Helical" evidence="3">
    <location>
        <begin position="268"/>
        <end position="288"/>
    </location>
</feature>
<sequence length="329" mass="37223">MVIEATRGNNILDLLFTTNPASVHNIEIHPGMSDHDVIITDINIKAKTSKKKPRKVHLFMKADWDNFKFDVEQELTKFLKDQEKVETSTAEDLWLFLKETLMKALTGCISNVIATHIRLRRIIRKNMSVTDHPLALGRRRSRRQLSYDDIGNQGRVLLNEFISERMKNEGLQSVPAMEELTEPGTPAGPPLGDIHEVGRALRFIADELDQDQKLQRMLNQVSPDATHDTFLRVANEIFSDGLISWGRIVTLFYFGYKMAVKAIDKLPLIRAIINWVINFIIDKVAPWIIDKGGWEAIKEYFGTPSGQVVAILATGALVCGGIYLYHSKG</sequence>
<dbReference type="PANTHER" id="PTHR11256:SF56">
    <property type="entry name" value="BCL-2 BCL-2 HOMOLOGY REGION 1-3 DOMAIN-CONTAINING PROTEIN"/>
    <property type="match status" value="1"/>
</dbReference>
<evidence type="ECO:0000313" key="5">
    <source>
        <dbReference type="EMBL" id="KAL3841804.1"/>
    </source>
</evidence>
<dbReference type="GO" id="GO:0006915">
    <property type="term" value="P:apoptotic process"/>
    <property type="evidence" value="ECO:0007669"/>
    <property type="project" value="UniProtKB-KW"/>
</dbReference>
<keyword evidence="2" id="KW-0053">Apoptosis</keyword>
<dbReference type="InterPro" id="IPR026298">
    <property type="entry name" value="Bcl-2_fam"/>
</dbReference>
<reference evidence="5 6" key="1">
    <citation type="submission" date="2024-11" db="EMBL/GenBank/DDBJ databases">
        <title>Chromosome-level genome assembly of the freshwater bivalve Anodonta woodiana.</title>
        <authorList>
            <person name="Chen X."/>
        </authorList>
    </citation>
    <scope>NUCLEOTIDE SEQUENCE [LARGE SCALE GENOMIC DNA]</scope>
    <source>
        <strain evidence="5">MN2024</strain>
        <tissue evidence="5">Gills</tissue>
    </source>
</reference>
<dbReference type="Gene3D" id="1.10.437.10">
    <property type="entry name" value="Blc2-like"/>
    <property type="match status" value="1"/>
</dbReference>
<accession>A0ABD3TXC1</accession>
<evidence type="ECO:0000256" key="3">
    <source>
        <dbReference type="SAM" id="Phobius"/>
    </source>
</evidence>
<dbReference type="PANTHER" id="PTHR11256">
    <property type="entry name" value="BCL-2 RELATED"/>
    <property type="match status" value="1"/>
</dbReference>
<dbReference type="SUPFAM" id="SSF56854">
    <property type="entry name" value="Bcl-2 inhibitors of programmed cell death"/>
    <property type="match status" value="1"/>
</dbReference>
<keyword evidence="6" id="KW-1185">Reference proteome</keyword>
<dbReference type="Pfam" id="PF00452">
    <property type="entry name" value="Bcl-2"/>
    <property type="match status" value="1"/>
</dbReference>
<feature type="domain" description="Bcl-2 Bcl-2 homology region 1-3" evidence="4">
    <location>
        <begin position="201"/>
        <end position="294"/>
    </location>
</feature>
<proteinExistence type="inferred from homology"/>
<gene>
    <name evidence="5" type="ORF">ACJMK2_019905</name>
</gene>
<comment type="caution">
    <text evidence="5">The sequence shown here is derived from an EMBL/GenBank/DDBJ whole genome shotgun (WGS) entry which is preliminary data.</text>
</comment>
<dbReference type="InterPro" id="IPR002475">
    <property type="entry name" value="Bcl2-like"/>
</dbReference>
<keyword evidence="3" id="KW-1133">Transmembrane helix</keyword>
<dbReference type="PRINTS" id="PR01862">
    <property type="entry name" value="BCL2FAMILY"/>
</dbReference>
<feature type="transmembrane region" description="Helical" evidence="3">
    <location>
        <begin position="308"/>
        <end position="325"/>
    </location>
</feature>
<dbReference type="AlphaFoldDB" id="A0ABD3TXC1"/>
<dbReference type="CDD" id="cd06845">
    <property type="entry name" value="Bcl-2_like"/>
    <property type="match status" value="1"/>
</dbReference>
<keyword evidence="3" id="KW-0812">Transmembrane</keyword>
<evidence type="ECO:0000313" key="6">
    <source>
        <dbReference type="Proteomes" id="UP001634394"/>
    </source>
</evidence>
<dbReference type="EMBL" id="JBJQND010000017">
    <property type="protein sequence ID" value="KAL3841804.1"/>
    <property type="molecule type" value="Genomic_DNA"/>
</dbReference>
<keyword evidence="3" id="KW-0472">Membrane</keyword>
<evidence type="ECO:0000259" key="4">
    <source>
        <dbReference type="SMART" id="SM00337"/>
    </source>
</evidence>
<dbReference type="InterPro" id="IPR036834">
    <property type="entry name" value="Bcl-2-like_sf"/>
</dbReference>
<evidence type="ECO:0000256" key="2">
    <source>
        <dbReference type="ARBA" id="ARBA00022703"/>
    </source>
</evidence>
<name>A0ABD3TXC1_SINWO</name>
<organism evidence="5 6">
    <name type="scientific">Sinanodonta woodiana</name>
    <name type="common">Chinese pond mussel</name>
    <name type="synonym">Anodonta woodiana</name>
    <dbReference type="NCBI Taxonomy" id="1069815"/>
    <lineage>
        <taxon>Eukaryota</taxon>
        <taxon>Metazoa</taxon>
        <taxon>Spiralia</taxon>
        <taxon>Lophotrochozoa</taxon>
        <taxon>Mollusca</taxon>
        <taxon>Bivalvia</taxon>
        <taxon>Autobranchia</taxon>
        <taxon>Heteroconchia</taxon>
        <taxon>Palaeoheterodonta</taxon>
        <taxon>Unionida</taxon>
        <taxon>Unionoidea</taxon>
        <taxon>Unionidae</taxon>
        <taxon>Unioninae</taxon>
        <taxon>Sinanodonta</taxon>
    </lineage>
</organism>